<dbReference type="SUPFAM" id="SSF55729">
    <property type="entry name" value="Acyl-CoA N-acyltransferases (Nat)"/>
    <property type="match status" value="1"/>
</dbReference>
<dbReference type="EMBL" id="APBQ01000119">
    <property type="protein sequence ID" value="ENY75956.1"/>
    <property type="molecule type" value="Genomic_DNA"/>
</dbReference>
<dbReference type="Gene3D" id="3.40.630.30">
    <property type="match status" value="1"/>
</dbReference>
<evidence type="ECO:0000313" key="3">
    <source>
        <dbReference type="Proteomes" id="UP000013237"/>
    </source>
</evidence>
<comment type="caution">
    <text evidence="2">The sequence shown here is derived from an EMBL/GenBank/DDBJ whole genome shotgun (WGS) entry which is preliminary data.</text>
</comment>
<dbReference type="InterPro" id="IPR016181">
    <property type="entry name" value="Acyl_CoA_acyltransferase"/>
</dbReference>
<name>A0AAD2W982_PSEPU</name>
<protein>
    <submittedName>
        <fullName evidence="2">GCN5-related N-acetyltransferase</fullName>
    </submittedName>
</protein>
<dbReference type="CDD" id="cd04301">
    <property type="entry name" value="NAT_SF"/>
    <property type="match status" value="1"/>
</dbReference>
<gene>
    <name evidence="2" type="ORF">C206_19976</name>
</gene>
<proteinExistence type="predicted"/>
<dbReference type="AlphaFoldDB" id="A0AAD2W982"/>
<evidence type="ECO:0000313" key="2">
    <source>
        <dbReference type="EMBL" id="ENY75956.1"/>
    </source>
</evidence>
<dbReference type="Pfam" id="PF13302">
    <property type="entry name" value="Acetyltransf_3"/>
    <property type="match status" value="1"/>
</dbReference>
<evidence type="ECO:0000259" key="1">
    <source>
        <dbReference type="Pfam" id="PF13302"/>
    </source>
</evidence>
<feature type="domain" description="N-acetyltransferase" evidence="1">
    <location>
        <begin position="19"/>
        <end position="128"/>
    </location>
</feature>
<dbReference type="GO" id="GO:0016747">
    <property type="term" value="F:acyltransferase activity, transferring groups other than amino-acyl groups"/>
    <property type="evidence" value="ECO:0007669"/>
    <property type="project" value="InterPro"/>
</dbReference>
<dbReference type="Proteomes" id="UP000013237">
    <property type="component" value="Unassembled WGS sequence"/>
</dbReference>
<reference evidence="2 3" key="1">
    <citation type="submission" date="2013-02" db="EMBL/GenBank/DDBJ databases">
        <title>Insights into the proteome of triclosan-resistant Pseudomonas putida TRO1, isolated from activated sludge.</title>
        <authorList>
            <person name="Lolas I.B."/>
            <person name="Almeida B."/>
            <person name="Starnawski P.M."/>
            <person name="Soenderkaer M."/>
            <person name="Nielsen K.L."/>
            <person name="Nielsen J.L."/>
        </authorList>
    </citation>
    <scope>NUCLEOTIDE SEQUENCE [LARGE SCALE GENOMIC DNA]</scope>
    <source>
        <strain evidence="2 3">TRO1</strain>
    </source>
</reference>
<organism evidence="2 3">
    <name type="scientific">Pseudomonas putida TRO1</name>
    <dbReference type="NCBI Taxonomy" id="1227924"/>
    <lineage>
        <taxon>Bacteria</taxon>
        <taxon>Pseudomonadati</taxon>
        <taxon>Pseudomonadota</taxon>
        <taxon>Gammaproteobacteria</taxon>
        <taxon>Pseudomonadales</taxon>
        <taxon>Pseudomonadaceae</taxon>
        <taxon>Pseudomonas</taxon>
    </lineage>
</organism>
<sequence length="174" mass="19689">MAGAINQVQSRSTRHIMQLHFRRLSDAPIADIIALNNNPDVLRRMPLGRPDFDERKCKVWVAQKEAQWALNGYGPWAFFVDGQFAGWGGLQQEDGDADLALVLHPDYWGLGRVIFDEIVRRAFQEMGLASITLLLPLTRTRIKGILRLGFCLDAEVDIDGTPFSRYRLLATAKH</sequence>
<accession>A0AAD2W982</accession>
<dbReference type="InterPro" id="IPR000182">
    <property type="entry name" value="GNAT_dom"/>
</dbReference>